<evidence type="ECO:0000313" key="2">
    <source>
        <dbReference type="EMBL" id="HGU34487.1"/>
    </source>
</evidence>
<accession>A0A7C4RUS8</accession>
<name>A0A7C4RUS8_9BACT</name>
<dbReference type="AlphaFoldDB" id="A0A7C4RUS8"/>
<protein>
    <submittedName>
        <fullName evidence="2">Uncharacterized protein</fullName>
    </submittedName>
</protein>
<evidence type="ECO:0000256" key="1">
    <source>
        <dbReference type="SAM" id="MobiDB-lite"/>
    </source>
</evidence>
<reference evidence="2" key="1">
    <citation type="journal article" date="2020" name="mSystems">
        <title>Genome- and Community-Level Interaction Insights into Carbon Utilization and Element Cycling Functions of Hydrothermarchaeota in Hydrothermal Sediment.</title>
        <authorList>
            <person name="Zhou Z."/>
            <person name="Liu Y."/>
            <person name="Xu W."/>
            <person name="Pan J."/>
            <person name="Luo Z.H."/>
            <person name="Li M."/>
        </authorList>
    </citation>
    <scope>NUCLEOTIDE SEQUENCE [LARGE SCALE GENOMIC DNA]</scope>
    <source>
        <strain evidence="2">SpSt-477</strain>
    </source>
</reference>
<comment type="caution">
    <text evidence="2">The sequence shown here is derived from an EMBL/GenBank/DDBJ whole genome shotgun (WGS) entry which is preliminary data.</text>
</comment>
<organism evidence="2">
    <name type="scientific">Desulfatirhabdium butyrativorans</name>
    <dbReference type="NCBI Taxonomy" id="340467"/>
    <lineage>
        <taxon>Bacteria</taxon>
        <taxon>Pseudomonadati</taxon>
        <taxon>Thermodesulfobacteriota</taxon>
        <taxon>Desulfobacteria</taxon>
        <taxon>Desulfobacterales</taxon>
        <taxon>Desulfatirhabdiaceae</taxon>
        <taxon>Desulfatirhabdium</taxon>
    </lineage>
</organism>
<proteinExistence type="predicted"/>
<feature type="region of interest" description="Disordered" evidence="1">
    <location>
        <begin position="1"/>
        <end position="22"/>
    </location>
</feature>
<feature type="compositionally biased region" description="Basic and acidic residues" evidence="1">
    <location>
        <begin position="9"/>
        <end position="22"/>
    </location>
</feature>
<sequence length="78" mass="8271">MNKIGLKASWKEGYDEQSLDKNDPWRWGFAAPAHENGVAVSGGWGMIGAPPENRPVVAGSGAPDLFGEAENELMCPAS</sequence>
<gene>
    <name evidence="2" type="ORF">ENS29_16820</name>
</gene>
<dbReference type="EMBL" id="DSUH01000380">
    <property type="protein sequence ID" value="HGU34487.1"/>
    <property type="molecule type" value="Genomic_DNA"/>
</dbReference>